<comment type="caution">
    <text evidence="1">The sequence shown here is derived from an EMBL/GenBank/DDBJ whole genome shotgun (WGS) entry which is preliminary data.</text>
</comment>
<keyword evidence="2" id="KW-1185">Reference proteome</keyword>
<protein>
    <submittedName>
        <fullName evidence="1">Uncharacterized protein</fullName>
    </submittedName>
</protein>
<proteinExistence type="predicted"/>
<evidence type="ECO:0000313" key="1">
    <source>
        <dbReference type="EMBL" id="KAJ0179398.1"/>
    </source>
</evidence>
<dbReference type="Proteomes" id="UP000824533">
    <property type="component" value="Linkage Group LG08"/>
</dbReference>
<gene>
    <name evidence="1" type="ORF">K1T71_005110</name>
</gene>
<organism evidence="1 2">
    <name type="scientific">Dendrolimus kikuchii</name>
    <dbReference type="NCBI Taxonomy" id="765133"/>
    <lineage>
        <taxon>Eukaryota</taxon>
        <taxon>Metazoa</taxon>
        <taxon>Ecdysozoa</taxon>
        <taxon>Arthropoda</taxon>
        <taxon>Hexapoda</taxon>
        <taxon>Insecta</taxon>
        <taxon>Pterygota</taxon>
        <taxon>Neoptera</taxon>
        <taxon>Endopterygota</taxon>
        <taxon>Lepidoptera</taxon>
        <taxon>Glossata</taxon>
        <taxon>Ditrysia</taxon>
        <taxon>Bombycoidea</taxon>
        <taxon>Lasiocampidae</taxon>
        <taxon>Dendrolimus</taxon>
    </lineage>
</organism>
<name>A0ACC1D730_9NEOP</name>
<accession>A0ACC1D730</accession>
<sequence length="259" mass="29327">MRKHHRKRHSVPGDLAIPGYGSGRGNCGVEGDKSLRVTGGCQLAKLTLATYNGRTIRLDSHLTEMELELSRINWHILGFSEVRREGEDTVTLESGHLFYFREGDRASQGGVGFLVNKTLVNNVVEVVQVYEPTSAHSDEEVEAMYDDITKAIHGTTSVQYNVVMGDFNAKVGLQECNEPIIGPYGLGRRNHRGQILVNFLEMQGLFLMNSFYKKKPQRRWTWQSPDTVTRNEIDFIMADKKHIFRDVSVVNRFNTGSDH</sequence>
<dbReference type="EMBL" id="CM034394">
    <property type="protein sequence ID" value="KAJ0179398.1"/>
    <property type="molecule type" value="Genomic_DNA"/>
</dbReference>
<evidence type="ECO:0000313" key="2">
    <source>
        <dbReference type="Proteomes" id="UP000824533"/>
    </source>
</evidence>
<reference evidence="1 2" key="1">
    <citation type="journal article" date="2021" name="Front. Genet.">
        <title>Chromosome-Level Genome Assembly Reveals Significant Gene Expansion in the Toll and IMD Signaling Pathways of Dendrolimus kikuchii.</title>
        <authorList>
            <person name="Zhou J."/>
            <person name="Wu P."/>
            <person name="Xiong Z."/>
            <person name="Liu N."/>
            <person name="Zhao N."/>
            <person name="Ji M."/>
            <person name="Qiu Y."/>
            <person name="Yang B."/>
        </authorList>
    </citation>
    <scope>NUCLEOTIDE SEQUENCE [LARGE SCALE GENOMIC DNA]</scope>
    <source>
        <strain evidence="1">Ann1</strain>
    </source>
</reference>